<dbReference type="PANTHER" id="PTHR12882">
    <property type="entry name" value="SUPPRESSOR OF TY 4"/>
    <property type="match status" value="1"/>
</dbReference>
<evidence type="ECO:0000256" key="9">
    <source>
        <dbReference type="ARBA" id="ARBA00023159"/>
    </source>
</evidence>
<evidence type="ECO:0000256" key="2">
    <source>
        <dbReference type="ARBA" id="ARBA00010464"/>
    </source>
</evidence>
<reference evidence="15 16" key="1">
    <citation type="submission" date="2019-03" db="EMBL/GenBank/DDBJ databases">
        <title>An improved genome assembly of the fluke Schistosoma japonicum.</title>
        <authorList>
            <person name="Hu W."/>
            <person name="Luo F."/>
            <person name="Yin M."/>
            <person name="Mo X."/>
            <person name="Sun C."/>
            <person name="Wu Q."/>
            <person name="Zhu B."/>
            <person name="Xiang M."/>
            <person name="Wang J."/>
            <person name="Wang Y."/>
            <person name="Zhang T."/>
            <person name="Xu B."/>
            <person name="Zheng H."/>
            <person name="Feng Z."/>
        </authorList>
    </citation>
    <scope>NUCLEOTIDE SEQUENCE [LARGE SCALE GENOMIC DNA]</scope>
    <source>
        <strain evidence="15">HuSjv2</strain>
        <tissue evidence="15">Worms</tissue>
    </source>
</reference>
<evidence type="ECO:0000313" key="15">
    <source>
        <dbReference type="EMBL" id="TNN07826.1"/>
    </source>
</evidence>
<proteinExistence type="inferred from homology"/>
<dbReference type="AlphaFoldDB" id="A0A4Z2CU66"/>
<comment type="subcellular location">
    <subcellularLocation>
        <location evidence="1">Nucleus</location>
    </subcellularLocation>
</comment>
<feature type="domain" description="Spt4/RpoE2 zinc finger" evidence="14">
    <location>
        <begin position="14"/>
        <end position="91"/>
    </location>
</feature>
<dbReference type="InterPro" id="IPR038510">
    <property type="entry name" value="Spt4_sf"/>
</dbReference>
<protein>
    <recommendedName>
        <fullName evidence="3">Transcription elongation factor SPT4</fullName>
    </recommendedName>
    <alternativeName>
        <fullName evidence="13">DRB sensitivity-inducing factor small subunit</fullName>
    </alternativeName>
    <alternativeName>
        <fullName evidence="12">Transcription elongation factor spt4</fullName>
    </alternativeName>
</protein>
<evidence type="ECO:0000256" key="13">
    <source>
        <dbReference type="ARBA" id="ARBA00079864"/>
    </source>
</evidence>
<dbReference type="SUPFAM" id="SSF63393">
    <property type="entry name" value="RNA polymerase subunits"/>
    <property type="match status" value="1"/>
</dbReference>
<name>A0A4Z2CU66_SCHJA</name>
<sequence>MAINSIIPSELRQLRACLLCGLVKTLNQFQLNGCENCEDFLKMQGDREKVYECSSANFDGLLAMMSPNDSWVARWQMIDKLTPGVYAISVYGSLPSDVVHYLRSKGISYRSLDKSGWAPKKRVYINLFTLTGIASRQGHISSYSLVFLASYALCRSISKYITGKWTKKKPITLQGDIQKAYLTLECLDKIKLVKSTSVNQCSFAFKNLTYQSLCYFSEIMHYMCVTIVSCGLKSRIPQRLIIKPKCL</sequence>
<evidence type="ECO:0000256" key="8">
    <source>
        <dbReference type="ARBA" id="ARBA00023015"/>
    </source>
</evidence>
<evidence type="ECO:0000259" key="14">
    <source>
        <dbReference type="SMART" id="SM01389"/>
    </source>
</evidence>
<dbReference type="GO" id="GO:0003746">
    <property type="term" value="F:translation elongation factor activity"/>
    <property type="evidence" value="ECO:0007669"/>
    <property type="project" value="UniProtKB-KW"/>
</dbReference>
<keyword evidence="16" id="KW-1185">Reference proteome</keyword>
<evidence type="ECO:0000256" key="11">
    <source>
        <dbReference type="ARBA" id="ARBA00023242"/>
    </source>
</evidence>
<dbReference type="Pfam" id="PF06093">
    <property type="entry name" value="Spt4"/>
    <property type="match status" value="1"/>
</dbReference>
<evidence type="ECO:0000256" key="7">
    <source>
        <dbReference type="ARBA" id="ARBA00022833"/>
    </source>
</evidence>
<keyword evidence="11" id="KW-0539">Nucleus</keyword>
<gene>
    <name evidence="15" type="ORF">EWB00_007440</name>
</gene>
<keyword evidence="5" id="KW-0479">Metal-binding</keyword>
<dbReference type="EMBL" id="SKCS01000420">
    <property type="protein sequence ID" value="TNN07826.1"/>
    <property type="molecule type" value="Genomic_DNA"/>
</dbReference>
<dbReference type="Gene3D" id="3.30.40.210">
    <property type="match status" value="1"/>
</dbReference>
<dbReference type="GO" id="GO:0006355">
    <property type="term" value="P:regulation of DNA-templated transcription"/>
    <property type="evidence" value="ECO:0007669"/>
    <property type="project" value="InterPro"/>
</dbReference>
<dbReference type="InterPro" id="IPR022800">
    <property type="entry name" value="Spt4/RpoE2_Znf"/>
</dbReference>
<evidence type="ECO:0000256" key="6">
    <source>
        <dbReference type="ARBA" id="ARBA00022771"/>
    </source>
</evidence>
<dbReference type="STRING" id="6182.A0A4Z2CU66"/>
<dbReference type="PANTHER" id="PTHR12882:SF1">
    <property type="entry name" value="TRANSCRIPTION ELONGATION FACTOR SPT4"/>
    <property type="match status" value="1"/>
</dbReference>
<evidence type="ECO:0000256" key="10">
    <source>
        <dbReference type="ARBA" id="ARBA00023163"/>
    </source>
</evidence>
<dbReference type="GO" id="GO:0032044">
    <property type="term" value="C:DSIF complex"/>
    <property type="evidence" value="ECO:0007669"/>
    <property type="project" value="TreeGrafter"/>
</dbReference>
<keyword evidence="9" id="KW-0010">Activator</keyword>
<keyword evidence="8" id="KW-0805">Transcription regulation</keyword>
<keyword evidence="4" id="KW-0678">Repressor</keyword>
<keyword evidence="15" id="KW-0251">Elongation factor</keyword>
<keyword evidence="7" id="KW-0862">Zinc</keyword>
<dbReference type="FunFam" id="3.30.40.210:FF:000001">
    <property type="entry name" value="Transcription elongation factor SPT4"/>
    <property type="match status" value="1"/>
</dbReference>
<dbReference type="InterPro" id="IPR029040">
    <property type="entry name" value="RPABC4/Spt4"/>
</dbReference>
<evidence type="ECO:0000313" key="16">
    <source>
        <dbReference type="Proteomes" id="UP000311919"/>
    </source>
</evidence>
<evidence type="ECO:0000256" key="4">
    <source>
        <dbReference type="ARBA" id="ARBA00022491"/>
    </source>
</evidence>
<dbReference type="GO" id="GO:0140673">
    <property type="term" value="P:transcription elongation-coupled chromatin remodeling"/>
    <property type="evidence" value="ECO:0007669"/>
    <property type="project" value="InterPro"/>
</dbReference>
<comment type="caution">
    <text evidence="15">The sequence shown here is derived from an EMBL/GenBank/DDBJ whole genome shotgun (WGS) entry which is preliminary data.</text>
</comment>
<dbReference type="GO" id="GO:0008270">
    <property type="term" value="F:zinc ion binding"/>
    <property type="evidence" value="ECO:0007669"/>
    <property type="project" value="UniProtKB-KW"/>
</dbReference>
<accession>A0A4Z2CU66</accession>
<organism evidence="15 16">
    <name type="scientific">Schistosoma japonicum</name>
    <name type="common">Blood fluke</name>
    <dbReference type="NCBI Taxonomy" id="6182"/>
    <lineage>
        <taxon>Eukaryota</taxon>
        <taxon>Metazoa</taxon>
        <taxon>Spiralia</taxon>
        <taxon>Lophotrochozoa</taxon>
        <taxon>Platyhelminthes</taxon>
        <taxon>Trematoda</taxon>
        <taxon>Digenea</taxon>
        <taxon>Strigeidida</taxon>
        <taxon>Schistosomatoidea</taxon>
        <taxon>Schistosomatidae</taxon>
        <taxon>Schistosoma</taxon>
    </lineage>
</organism>
<evidence type="ECO:0000256" key="12">
    <source>
        <dbReference type="ARBA" id="ARBA00070621"/>
    </source>
</evidence>
<dbReference type="InterPro" id="IPR009287">
    <property type="entry name" value="Spt4"/>
</dbReference>
<dbReference type="Proteomes" id="UP000311919">
    <property type="component" value="Unassembled WGS sequence"/>
</dbReference>
<dbReference type="OrthoDB" id="248751at2759"/>
<dbReference type="CDD" id="cd07973">
    <property type="entry name" value="Spt4"/>
    <property type="match status" value="1"/>
</dbReference>
<keyword evidence="15" id="KW-0648">Protein biosynthesis</keyword>
<evidence type="ECO:0000256" key="1">
    <source>
        <dbReference type="ARBA" id="ARBA00004123"/>
    </source>
</evidence>
<evidence type="ECO:0000256" key="3">
    <source>
        <dbReference type="ARBA" id="ARBA00020182"/>
    </source>
</evidence>
<dbReference type="SMART" id="SM01389">
    <property type="entry name" value="Spt4"/>
    <property type="match status" value="1"/>
</dbReference>
<comment type="similarity">
    <text evidence="2">Belongs to the SPT4 family.</text>
</comment>
<dbReference type="GO" id="GO:0000993">
    <property type="term" value="F:RNA polymerase II complex binding"/>
    <property type="evidence" value="ECO:0007669"/>
    <property type="project" value="TreeGrafter"/>
</dbReference>
<keyword evidence="10" id="KW-0804">Transcription</keyword>
<keyword evidence="6" id="KW-0863">Zinc-finger</keyword>
<evidence type="ECO:0000256" key="5">
    <source>
        <dbReference type="ARBA" id="ARBA00022723"/>
    </source>
</evidence>